<accession>A0A5B7G3X1</accession>
<evidence type="ECO:0000256" key="1">
    <source>
        <dbReference type="SAM" id="MobiDB-lite"/>
    </source>
</evidence>
<keyword evidence="3" id="KW-1185">Reference proteome</keyword>
<sequence>MEALGVGPAARTQPRSAKSYVIVLAAEGILRHVSVGCTYEERAGKLEVLEIKTSDIRAGMVRRHKHHGECTALYTTATDPHLHTARAAPLPPTLPGSQFCRASAGRHTDITNNSNKGVGEE</sequence>
<organism evidence="2 3">
    <name type="scientific">Portunus trituberculatus</name>
    <name type="common">Swimming crab</name>
    <name type="synonym">Neptunus trituberculatus</name>
    <dbReference type="NCBI Taxonomy" id="210409"/>
    <lineage>
        <taxon>Eukaryota</taxon>
        <taxon>Metazoa</taxon>
        <taxon>Ecdysozoa</taxon>
        <taxon>Arthropoda</taxon>
        <taxon>Crustacea</taxon>
        <taxon>Multicrustacea</taxon>
        <taxon>Malacostraca</taxon>
        <taxon>Eumalacostraca</taxon>
        <taxon>Eucarida</taxon>
        <taxon>Decapoda</taxon>
        <taxon>Pleocyemata</taxon>
        <taxon>Brachyura</taxon>
        <taxon>Eubrachyura</taxon>
        <taxon>Portunoidea</taxon>
        <taxon>Portunidae</taxon>
        <taxon>Portuninae</taxon>
        <taxon>Portunus</taxon>
    </lineage>
</organism>
<dbReference type="Proteomes" id="UP000324222">
    <property type="component" value="Unassembled WGS sequence"/>
</dbReference>
<name>A0A5B7G3X1_PORTR</name>
<reference evidence="2 3" key="1">
    <citation type="submission" date="2019-05" db="EMBL/GenBank/DDBJ databases">
        <title>Another draft genome of Portunus trituberculatus and its Hox gene families provides insights of decapod evolution.</title>
        <authorList>
            <person name="Jeong J.-H."/>
            <person name="Song I."/>
            <person name="Kim S."/>
            <person name="Choi T."/>
            <person name="Kim D."/>
            <person name="Ryu S."/>
            <person name="Kim W."/>
        </authorList>
    </citation>
    <scope>NUCLEOTIDE SEQUENCE [LARGE SCALE GENOMIC DNA]</scope>
    <source>
        <tissue evidence="2">Muscle</tissue>
    </source>
</reference>
<feature type="region of interest" description="Disordered" evidence="1">
    <location>
        <begin position="88"/>
        <end position="121"/>
    </location>
</feature>
<feature type="compositionally biased region" description="Polar residues" evidence="1">
    <location>
        <begin position="110"/>
        <end position="121"/>
    </location>
</feature>
<comment type="caution">
    <text evidence="2">The sequence shown here is derived from an EMBL/GenBank/DDBJ whole genome shotgun (WGS) entry which is preliminary data.</text>
</comment>
<protein>
    <submittedName>
        <fullName evidence="2">Uncharacterized protein</fullName>
    </submittedName>
</protein>
<dbReference type="AlphaFoldDB" id="A0A5B7G3X1"/>
<dbReference type="EMBL" id="VSRR010010655">
    <property type="protein sequence ID" value="MPC52145.1"/>
    <property type="molecule type" value="Genomic_DNA"/>
</dbReference>
<gene>
    <name evidence="2" type="ORF">E2C01_046006</name>
</gene>
<evidence type="ECO:0000313" key="2">
    <source>
        <dbReference type="EMBL" id="MPC52145.1"/>
    </source>
</evidence>
<evidence type="ECO:0000313" key="3">
    <source>
        <dbReference type="Proteomes" id="UP000324222"/>
    </source>
</evidence>
<proteinExistence type="predicted"/>